<dbReference type="SUPFAM" id="SSF53850">
    <property type="entry name" value="Periplasmic binding protein-like II"/>
    <property type="match status" value="1"/>
</dbReference>
<proteinExistence type="predicted"/>
<name>X1GCE7_9ZZZZ</name>
<organism evidence="1">
    <name type="scientific">marine sediment metagenome</name>
    <dbReference type="NCBI Taxonomy" id="412755"/>
    <lineage>
        <taxon>unclassified sequences</taxon>
        <taxon>metagenomes</taxon>
        <taxon>ecological metagenomes</taxon>
    </lineage>
</organism>
<gene>
    <name evidence="1" type="ORF">S03H2_28278</name>
</gene>
<reference evidence="1" key="1">
    <citation type="journal article" date="2014" name="Front. Microbiol.">
        <title>High frequency of phylogenetically diverse reductive dehalogenase-homologous genes in deep subseafloor sedimentary metagenomes.</title>
        <authorList>
            <person name="Kawai M."/>
            <person name="Futagami T."/>
            <person name="Toyoda A."/>
            <person name="Takaki Y."/>
            <person name="Nishi S."/>
            <person name="Hori S."/>
            <person name="Arai W."/>
            <person name="Tsubouchi T."/>
            <person name="Morono Y."/>
            <person name="Uchiyama I."/>
            <person name="Ito T."/>
            <person name="Fujiyama A."/>
            <person name="Inagaki F."/>
            <person name="Takami H."/>
        </authorList>
    </citation>
    <scope>NUCLEOTIDE SEQUENCE</scope>
    <source>
        <strain evidence="1">Expedition CK06-06</strain>
    </source>
</reference>
<dbReference type="AlphaFoldDB" id="X1GCE7"/>
<accession>X1GCE7</accession>
<dbReference type="Gene3D" id="3.40.190.10">
    <property type="entry name" value="Periplasmic binding protein-like II"/>
    <property type="match status" value="1"/>
</dbReference>
<comment type="caution">
    <text evidence="1">The sequence shown here is derived from an EMBL/GenBank/DDBJ whole genome shotgun (WGS) entry which is preliminary data.</text>
</comment>
<sequence>LANLLSSQYGFTRPFLLLLLEEPSGKVKKFIEFALSKKGQDILKSDGLISVTEIGKY</sequence>
<dbReference type="EMBL" id="BARU01017036">
    <property type="protein sequence ID" value="GAH55546.1"/>
    <property type="molecule type" value="Genomic_DNA"/>
</dbReference>
<protein>
    <recommendedName>
        <fullName evidence="2">PBP domain-containing protein</fullName>
    </recommendedName>
</protein>
<evidence type="ECO:0008006" key="2">
    <source>
        <dbReference type="Google" id="ProtNLM"/>
    </source>
</evidence>
<evidence type="ECO:0000313" key="1">
    <source>
        <dbReference type="EMBL" id="GAH55546.1"/>
    </source>
</evidence>
<feature type="non-terminal residue" evidence="1">
    <location>
        <position position="1"/>
    </location>
</feature>